<feature type="repeat" description="ANK" evidence="1">
    <location>
        <begin position="187"/>
        <end position="219"/>
    </location>
</feature>
<evidence type="ECO:0000256" key="1">
    <source>
        <dbReference type="PROSITE-ProRule" id="PRU00023"/>
    </source>
</evidence>
<dbReference type="PANTHER" id="PTHR24157:SF3">
    <property type="entry name" value="ANKYRIN REPEAT, SAM AND BASIC LEUCINE ZIPPER DOMAIN-CONTAINING PROTEIN 1"/>
    <property type="match status" value="1"/>
</dbReference>
<accession>A0AAV8Y3G5</accession>
<evidence type="ECO:0000313" key="3">
    <source>
        <dbReference type="Proteomes" id="UP001162156"/>
    </source>
</evidence>
<dbReference type="Gene3D" id="1.10.150.50">
    <property type="entry name" value="Transcription Factor, Ets-1"/>
    <property type="match status" value="1"/>
</dbReference>
<dbReference type="InterPro" id="IPR036770">
    <property type="entry name" value="Ankyrin_rpt-contain_sf"/>
</dbReference>
<dbReference type="Proteomes" id="UP001162156">
    <property type="component" value="Unassembled WGS sequence"/>
</dbReference>
<dbReference type="PROSITE" id="PS50088">
    <property type="entry name" value="ANK_REPEAT"/>
    <property type="match status" value="2"/>
</dbReference>
<sequence>MAGCPDFSDSDSDFSDDCNYYSFKERLKTLNRAPERIVRVQSDEEKRAQQLKFLFGALSSGHVTAVAEHLDNGLDVNVNVQDGWTPLLLAASFGNPELTRELIIRGADVTSDRDGCTALMMACNCPKNTSPFAESLDVIKQLVEQGANVKAINRKRMTALMFAANVGNLPAVKYLLPLSNRNAEDNQRWTPLFWAVNNNEIEVTKYLLEEGFDYTAVDVRSNTPLDIARNNDFFQIIELFPKEESDVLSSIIDSHSYTFEEIFSRLKKGEKPTFFLDICSILCGVKSEAVIKLIADKNITLYKFLSISDEELKNLGVKLPYQRNRILGGLYRFHKYPYHPKSLHVVPLNETYSNMDMAIQLLANIKQTIAMDAGLVYIIKNYSDKNVSESELNVMAKNIHTIQNKIRLCKMNTFPFQLDNQIKPVDLITAKSRKYLLPWRKILFSFSVMSVVLVFKVWK</sequence>
<organism evidence="2 3">
    <name type="scientific">Rhamnusium bicolor</name>
    <dbReference type="NCBI Taxonomy" id="1586634"/>
    <lineage>
        <taxon>Eukaryota</taxon>
        <taxon>Metazoa</taxon>
        <taxon>Ecdysozoa</taxon>
        <taxon>Arthropoda</taxon>
        <taxon>Hexapoda</taxon>
        <taxon>Insecta</taxon>
        <taxon>Pterygota</taxon>
        <taxon>Neoptera</taxon>
        <taxon>Endopterygota</taxon>
        <taxon>Coleoptera</taxon>
        <taxon>Polyphaga</taxon>
        <taxon>Cucujiformia</taxon>
        <taxon>Chrysomeloidea</taxon>
        <taxon>Cerambycidae</taxon>
        <taxon>Lepturinae</taxon>
        <taxon>Rhagiini</taxon>
        <taxon>Rhamnusium</taxon>
    </lineage>
</organism>
<dbReference type="SUPFAM" id="SSF47769">
    <property type="entry name" value="SAM/Pointed domain"/>
    <property type="match status" value="1"/>
</dbReference>
<dbReference type="Pfam" id="PF12796">
    <property type="entry name" value="Ank_2"/>
    <property type="match status" value="2"/>
</dbReference>
<dbReference type="AlphaFoldDB" id="A0AAV8Y3G5"/>
<dbReference type="GO" id="GO:0071546">
    <property type="term" value="C:pi-body"/>
    <property type="evidence" value="ECO:0007669"/>
    <property type="project" value="TreeGrafter"/>
</dbReference>
<dbReference type="EMBL" id="JANEYF010002538">
    <property type="protein sequence ID" value="KAJ8945177.1"/>
    <property type="molecule type" value="Genomic_DNA"/>
</dbReference>
<feature type="repeat" description="ANK" evidence="1">
    <location>
        <begin position="82"/>
        <end position="114"/>
    </location>
</feature>
<dbReference type="PROSITE" id="PS50297">
    <property type="entry name" value="ANK_REP_REGION"/>
    <property type="match status" value="2"/>
</dbReference>
<reference evidence="2" key="1">
    <citation type="journal article" date="2023" name="Insect Mol. Biol.">
        <title>Genome sequencing provides insights into the evolution of gene families encoding plant cell wall-degrading enzymes in longhorned beetles.</title>
        <authorList>
            <person name="Shin N.R."/>
            <person name="Okamura Y."/>
            <person name="Kirsch R."/>
            <person name="Pauchet Y."/>
        </authorList>
    </citation>
    <scope>NUCLEOTIDE SEQUENCE</scope>
    <source>
        <strain evidence="2">RBIC_L_NR</strain>
    </source>
</reference>
<evidence type="ECO:0000313" key="2">
    <source>
        <dbReference type="EMBL" id="KAJ8945177.1"/>
    </source>
</evidence>
<keyword evidence="3" id="KW-1185">Reference proteome</keyword>
<dbReference type="InterPro" id="IPR013761">
    <property type="entry name" value="SAM/pointed_sf"/>
</dbReference>
<keyword evidence="1" id="KW-0040">ANK repeat</keyword>
<gene>
    <name evidence="2" type="ORF">NQ314_009309</name>
</gene>
<name>A0AAV8Y3G5_9CUCU</name>
<evidence type="ECO:0008006" key="4">
    <source>
        <dbReference type="Google" id="ProtNLM"/>
    </source>
</evidence>
<comment type="caution">
    <text evidence="2">The sequence shown here is derived from an EMBL/GenBank/DDBJ whole genome shotgun (WGS) entry which is preliminary data.</text>
</comment>
<dbReference type="InterPro" id="IPR002110">
    <property type="entry name" value="Ankyrin_rpt"/>
</dbReference>
<proteinExistence type="predicted"/>
<dbReference type="SMART" id="SM00248">
    <property type="entry name" value="ANK"/>
    <property type="match status" value="4"/>
</dbReference>
<dbReference type="SUPFAM" id="SSF48403">
    <property type="entry name" value="Ankyrin repeat"/>
    <property type="match status" value="1"/>
</dbReference>
<protein>
    <recommendedName>
        <fullName evidence="4">Ankyrin repeat, SAM and basic leucine zipper domain-containing protein 1</fullName>
    </recommendedName>
</protein>
<dbReference type="Gene3D" id="1.25.40.20">
    <property type="entry name" value="Ankyrin repeat-containing domain"/>
    <property type="match status" value="2"/>
</dbReference>
<dbReference type="PANTHER" id="PTHR24157">
    <property type="entry name" value="ANKYRIN REPEAT, SAM AND BASIC LEUCINE ZIPPER DOMAIN-CONTAINING PROTEIN 1"/>
    <property type="match status" value="1"/>
</dbReference>